<sequence length="177" mass="18621">MKRVVQTQSGIMLVELLVGLLIGTLLLSAAVSILSTSVTVWQTGISRADLQETARIAVDTIIRDLRYATSVTLNSATGTITIIRPDGDTVIYGVNSKTQTLCQTINNGSSLPFAGNGVNNQPGNIRIVPNSGDTAMFTSPADKQLRVLVTVQDGSTGITVALESSIVCLGARNFTVN</sequence>
<accession>A0A498R5Z0</accession>
<reference evidence="1 2" key="1">
    <citation type="submission" date="2018-06" db="EMBL/GenBank/DDBJ databases">
        <authorList>
            <person name="Strepis N."/>
        </authorList>
    </citation>
    <scope>NUCLEOTIDE SEQUENCE [LARGE SCALE GENOMIC DNA]</scope>
    <source>
        <strain evidence="1">LUCI</strain>
    </source>
</reference>
<dbReference type="OrthoDB" id="1680482at2"/>
<evidence type="ECO:0000313" key="1">
    <source>
        <dbReference type="EMBL" id="VBB06874.1"/>
    </source>
</evidence>
<protein>
    <recommendedName>
        <fullName evidence="3">Type iv pilin n-term methylation site gfxxxe</fullName>
    </recommendedName>
</protein>
<evidence type="ECO:0008006" key="3">
    <source>
        <dbReference type="Google" id="ProtNLM"/>
    </source>
</evidence>
<organism evidence="1 2">
    <name type="scientific">Lucifera butyrica</name>
    <dbReference type="NCBI Taxonomy" id="1351585"/>
    <lineage>
        <taxon>Bacteria</taxon>
        <taxon>Bacillati</taxon>
        <taxon>Bacillota</taxon>
        <taxon>Negativicutes</taxon>
        <taxon>Veillonellales</taxon>
        <taxon>Veillonellaceae</taxon>
        <taxon>Lucifera</taxon>
    </lineage>
</organism>
<dbReference type="EMBL" id="UPPP01000068">
    <property type="protein sequence ID" value="VBB06874.1"/>
    <property type="molecule type" value="Genomic_DNA"/>
</dbReference>
<dbReference type="Proteomes" id="UP000277811">
    <property type="component" value="Unassembled WGS sequence"/>
</dbReference>
<dbReference type="RefSeq" id="WP_122627819.1">
    <property type="nucleotide sequence ID" value="NZ_UPPP01000068.1"/>
</dbReference>
<proteinExistence type="predicted"/>
<evidence type="ECO:0000313" key="2">
    <source>
        <dbReference type="Proteomes" id="UP000277811"/>
    </source>
</evidence>
<gene>
    <name evidence="1" type="ORF">LUCI_2111</name>
</gene>
<name>A0A498R5Z0_9FIRM</name>
<dbReference type="AlphaFoldDB" id="A0A498R5Z0"/>
<keyword evidence="2" id="KW-1185">Reference proteome</keyword>